<gene>
    <name evidence="1" type="ORF">PGIGA_G00007670</name>
</gene>
<keyword evidence="2" id="KW-1185">Reference proteome</keyword>
<organism evidence="1 2">
    <name type="scientific">Pangasianodon gigas</name>
    <name type="common">Mekong giant catfish</name>
    <name type="synonym">Pangasius gigas</name>
    <dbReference type="NCBI Taxonomy" id="30993"/>
    <lineage>
        <taxon>Eukaryota</taxon>
        <taxon>Metazoa</taxon>
        <taxon>Chordata</taxon>
        <taxon>Craniata</taxon>
        <taxon>Vertebrata</taxon>
        <taxon>Euteleostomi</taxon>
        <taxon>Actinopterygii</taxon>
        <taxon>Neopterygii</taxon>
        <taxon>Teleostei</taxon>
        <taxon>Ostariophysi</taxon>
        <taxon>Siluriformes</taxon>
        <taxon>Pangasiidae</taxon>
        <taxon>Pangasianodon</taxon>
    </lineage>
</organism>
<comment type="caution">
    <text evidence="1">The sequence shown here is derived from an EMBL/GenBank/DDBJ whole genome shotgun (WGS) entry which is preliminary data.</text>
</comment>
<sequence>MGGCFWEMLRLRHGTTRSERRSPAHYFNTLLLIGLESCPSFSERSDLPDCGLFFLKPHIRHADQLTFGLCRKSELKRAAARVPAAHPSEFLCAGVNIWRSV</sequence>
<proteinExistence type="predicted"/>
<dbReference type="EMBL" id="CM040454">
    <property type="protein sequence ID" value="MCI4374577.1"/>
    <property type="molecule type" value="Genomic_DNA"/>
</dbReference>
<protein>
    <submittedName>
        <fullName evidence="1">Uncharacterized protein</fullName>
    </submittedName>
</protein>
<name>A0ACC5W6W6_PANGG</name>
<dbReference type="Proteomes" id="UP000829447">
    <property type="component" value="Linkage Group LG1"/>
</dbReference>
<accession>A0ACC5W6W6</accession>
<evidence type="ECO:0000313" key="2">
    <source>
        <dbReference type="Proteomes" id="UP000829447"/>
    </source>
</evidence>
<evidence type="ECO:0000313" key="1">
    <source>
        <dbReference type="EMBL" id="MCI4374577.1"/>
    </source>
</evidence>
<reference evidence="1 2" key="1">
    <citation type="journal article" date="2022" name="bioRxiv">
        <title>An ancient truncated duplication of the anti-Mullerian hormone receptor type 2 gene is a potential conserved master sex determinant in the Pangasiidae catfish family.</title>
        <authorList>
            <person name="Wen M."/>
            <person name="Pan Q."/>
            <person name="Jouanno E."/>
            <person name="Montfort J."/>
            <person name="Zahm M."/>
            <person name="Cabau C."/>
            <person name="Klopp C."/>
            <person name="Iampietro C."/>
            <person name="Roques C."/>
            <person name="Bouchez O."/>
            <person name="Castinel A."/>
            <person name="Donnadieu C."/>
            <person name="Parrinello H."/>
            <person name="Poncet C."/>
            <person name="Belmonte E."/>
            <person name="Gautier V."/>
            <person name="Avarre J.-C."/>
            <person name="Dugue R."/>
            <person name="Gustiano R."/>
            <person name="Ha T.T.T."/>
            <person name="Campet M."/>
            <person name="Sriphairoj K."/>
            <person name="Ribolli J."/>
            <person name="de Almeida F.L."/>
            <person name="Desvignes T."/>
            <person name="Postlethwait J.H."/>
            <person name="Bucao C.F."/>
            <person name="Robinson-Rechavi M."/>
            <person name="Bobe J."/>
            <person name="Herpin A."/>
            <person name="Guiguen Y."/>
        </authorList>
    </citation>
    <scope>NUCLEOTIDE SEQUENCE [LARGE SCALE GENOMIC DNA]</scope>
    <source>
        <strain evidence="1">YG-Dec2019</strain>
    </source>
</reference>